<dbReference type="SMART" id="SM00184">
    <property type="entry name" value="RING"/>
    <property type="match status" value="1"/>
</dbReference>
<dbReference type="InterPro" id="IPR018957">
    <property type="entry name" value="Znf_C3HC4_RING-type"/>
</dbReference>
<keyword evidence="5 15" id="KW-0863">Zinc-finger</keyword>
<keyword evidence="9" id="KW-0804">Transcription</keyword>
<sequence length="655" mass="74883">MAEAKVPINRPSSASTPPNCAICLGGCMNKCFSNSCMHQFCFQCLKEWSKIKAECPLCKQPFKSIIHNVKSNVEYEEHIVEVPSRRLHATPNGLADLAGLLDVNARDLDYVFENPFTIPSPPAPLQQRHEFHVRTTVTVDSRGEHAIQQMLLAHPLTIGGRITVNAGLPNPRTTLIPFRHRRDYSATSFRRSVYTQNLWASPLPDIFERFRDCSPVFYRNNPSTRHRLVPWLNRELNALLYENTQLVMHLVDLIMDNLLRYHICSRTFRNMLREYLNNKTDQFVHEFHIFMRSPYDMFGYDMNVQYTSRTGFDITPILDDETVEIPDNSDDSDVVLVGESNLAEPITIDLLESNDSDEPILVSTNNEIPMPIPATSNQPFMVRPPTPAAVNLPLKLRYKQGNAIDRERSRSSKKRHCVVRSSSTSSSSCNERSKRESYRKYKKRKLKKQKTQTKYKVFTYDRTTPDVDASTNSDTEDNRPLIDIIREAKRKCEKNKRKQSHSRPLAPLSTDSYDYQNAPLDLSTPTCSRIPSSSSSNEYRTKFKLTVNNGDFTSVKIETSGNLPDAFEASTSKTKIKVRNEPNSSSASHYNRRDSDVESDCSTEPYQLPAIKSEIREVKHENPGPSTSKASPLVLRRYKTEQDKWYIFGDSDSSD</sequence>
<feature type="compositionally biased region" description="Low complexity" evidence="16">
    <location>
        <begin position="420"/>
        <end position="430"/>
    </location>
</feature>
<dbReference type="FunFam" id="3.30.40.10:FF:000136">
    <property type="entry name" value="E3 ubiquitin-protein ligase Topors"/>
    <property type="match status" value="1"/>
</dbReference>
<evidence type="ECO:0000256" key="12">
    <source>
        <dbReference type="ARBA" id="ARBA00076940"/>
    </source>
</evidence>
<dbReference type="InterPro" id="IPR058745">
    <property type="entry name" value="PWI_Topors"/>
</dbReference>
<dbReference type="AlphaFoldDB" id="A0ABD1F631"/>
<comment type="catalytic activity">
    <reaction evidence="1">
        <text>S-ubiquitinyl-[E2 ubiquitin-conjugating enzyme]-L-cysteine + [acceptor protein]-L-lysine = [E2 ubiquitin-conjugating enzyme]-L-cysteine + N(6)-ubiquitinyl-[acceptor protein]-L-lysine.</text>
        <dbReference type="EC" id="2.3.2.27"/>
    </reaction>
</comment>
<dbReference type="PROSITE" id="PS50089">
    <property type="entry name" value="ZF_RING_2"/>
    <property type="match status" value="1"/>
</dbReference>
<evidence type="ECO:0000256" key="5">
    <source>
        <dbReference type="ARBA" id="ARBA00022771"/>
    </source>
</evidence>
<feature type="region of interest" description="Disordered" evidence="16">
    <location>
        <begin position="402"/>
        <end position="453"/>
    </location>
</feature>
<evidence type="ECO:0000256" key="10">
    <source>
        <dbReference type="ARBA" id="ARBA00071236"/>
    </source>
</evidence>
<dbReference type="PROSITE" id="PS00518">
    <property type="entry name" value="ZF_RING_1"/>
    <property type="match status" value="1"/>
</dbReference>
<evidence type="ECO:0000256" key="16">
    <source>
        <dbReference type="SAM" id="MobiDB-lite"/>
    </source>
</evidence>
<dbReference type="GO" id="GO:0008270">
    <property type="term" value="F:zinc ion binding"/>
    <property type="evidence" value="ECO:0007669"/>
    <property type="project" value="UniProtKB-KW"/>
</dbReference>
<organism evidence="18 19">
    <name type="scientific">Hypothenemus hampei</name>
    <name type="common">Coffee berry borer</name>
    <dbReference type="NCBI Taxonomy" id="57062"/>
    <lineage>
        <taxon>Eukaryota</taxon>
        <taxon>Metazoa</taxon>
        <taxon>Ecdysozoa</taxon>
        <taxon>Arthropoda</taxon>
        <taxon>Hexapoda</taxon>
        <taxon>Insecta</taxon>
        <taxon>Pterygota</taxon>
        <taxon>Neoptera</taxon>
        <taxon>Endopterygota</taxon>
        <taxon>Coleoptera</taxon>
        <taxon>Polyphaga</taxon>
        <taxon>Cucujiformia</taxon>
        <taxon>Curculionidae</taxon>
        <taxon>Scolytinae</taxon>
        <taxon>Hypothenemus</taxon>
    </lineage>
</organism>
<evidence type="ECO:0000256" key="2">
    <source>
        <dbReference type="ARBA" id="ARBA00012483"/>
    </source>
</evidence>
<dbReference type="PANTHER" id="PTHR46077">
    <property type="entry name" value="E3 UBIQUITIN-PROTEIN LIGASE TOPORS"/>
    <property type="match status" value="1"/>
</dbReference>
<comment type="caution">
    <text evidence="18">The sequence shown here is derived from an EMBL/GenBank/DDBJ whole genome shotgun (WGS) entry which is preliminary data.</text>
</comment>
<feature type="domain" description="RING-type" evidence="17">
    <location>
        <begin position="20"/>
        <end position="59"/>
    </location>
</feature>
<dbReference type="InterPro" id="IPR058746">
    <property type="entry name" value="Znf_RING-type_Topors"/>
</dbReference>
<dbReference type="Proteomes" id="UP001566132">
    <property type="component" value="Unassembled WGS sequence"/>
</dbReference>
<evidence type="ECO:0000256" key="15">
    <source>
        <dbReference type="PROSITE-ProRule" id="PRU00175"/>
    </source>
</evidence>
<evidence type="ECO:0000259" key="17">
    <source>
        <dbReference type="PROSITE" id="PS50089"/>
    </source>
</evidence>
<dbReference type="SUPFAM" id="SSF57850">
    <property type="entry name" value="RING/U-box"/>
    <property type="match status" value="1"/>
</dbReference>
<dbReference type="PANTHER" id="PTHR46077:SF1">
    <property type="entry name" value="TOP1 BINDING ARGININE_SERINE RICH PROTEIN, E3 UBIQUITIN LIGASE"/>
    <property type="match status" value="1"/>
</dbReference>
<name>A0ABD1F631_HYPHA</name>
<evidence type="ECO:0000256" key="9">
    <source>
        <dbReference type="ARBA" id="ARBA00023163"/>
    </source>
</evidence>
<evidence type="ECO:0000256" key="4">
    <source>
        <dbReference type="ARBA" id="ARBA00022723"/>
    </source>
</evidence>
<protein>
    <recommendedName>
        <fullName evidence="10">E3 ubiquitin-protein ligase Topors</fullName>
        <ecNumber evidence="2">2.3.2.27</ecNumber>
    </recommendedName>
    <alternativeName>
        <fullName evidence="11">RING-type E3 ubiquitin transferase Topors</fullName>
    </alternativeName>
    <alternativeName>
        <fullName evidence="13">SUMO1-protein E3 ligase Topors</fullName>
    </alternativeName>
    <alternativeName>
        <fullName evidence="12">Topoisomerase I-binding RING finger protein</fullName>
    </alternativeName>
    <alternativeName>
        <fullName evidence="14">Topoisomerase I-binding arginine/serine-rich protein</fullName>
    </alternativeName>
</protein>
<keyword evidence="4" id="KW-0479">Metal-binding</keyword>
<dbReference type="Pfam" id="PF00097">
    <property type="entry name" value="zf-C3HC4"/>
    <property type="match status" value="1"/>
</dbReference>
<keyword evidence="7" id="KW-0862">Zinc</keyword>
<evidence type="ECO:0000313" key="18">
    <source>
        <dbReference type="EMBL" id="KAL1512836.1"/>
    </source>
</evidence>
<gene>
    <name evidence="18" type="ORF">ABEB36_002355</name>
</gene>
<evidence type="ECO:0000313" key="19">
    <source>
        <dbReference type="Proteomes" id="UP001566132"/>
    </source>
</evidence>
<evidence type="ECO:0000256" key="8">
    <source>
        <dbReference type="ARBA" id="ARBA00023015"/>
    </source>
</evidence>
<evidence type="ECO:0000256" key="14">
    <source>
        <dbReference type="ARBA" id="ARBA00079184"/>
    </source>
</evidence>
<keyword evidence="8" id="KW-0805">Transcription regulation</keyword>
<feature type="compositionally biased region" description="Basic and acidic residues" evidence="16">
    <location>
        <begin position="613"/>
        <end position="622"/>
    </location>
</feature>
<feature type="compositionally biased region" description="Basic residues" evidence="16">
    <location>
        <begin position="490"/>
        <end position="501"/>
    </location>
</feature>
<dbReference type="Pfam" id="PF26084">
    <property type="entry name" value="PWI_Topors"/>
    <property type="match status" value="1"/>
</dbReference>
<dbReference type="InterPro" id="IPR001841">
    <property type="entry name" value="Znf_RING"/>
</dbReference>
<dbReference type="CDD" id="cd16574">
    <property type="entry name" value="RING-HC_Topors"/>
    <property type="match status" value="1"/>
</dbReference>
<feature type="compositionally biased region" description="Basic residues" evidence="16">
    <location>
        <begin position="440"/>
        <end position="453"/>
    </location>
</feature>
<dbReference type="InterPro" id="IPR013083">
    <property type="entry name" value="Znf_RING/FYVE/PHD"/>
</dbReference>
<dbReference type="GO" id="GO:0061630">
    <property type="term" value="F:ubiquitin protein ligase activity"/>
    <property type="evidence" value="ECO:0007669"/>
    <property type="project" value="UniProtKB-EC"/>
</dbReference>
<evidence type="ECO:0000256" key="6">
    <source>
        <dbReference type="ARBA" id="ARBA00022786"/>
    </source>
</evidence>
<evidence type="ECO:0000256" key="11">
    <source>
        <dbReference type="ARBA" id="ARBA00076856"/>
    </source>
</evidence>
<dbReference type="Gene3D" id="3.30.40.10">
    <property type="entry name" value="Zinc/RING finger domain, C3HC4 (zinc finger)"/>
    <property type="match status" value="1"/>
</dbReference>
<dbReference type="EC" id="2.3.2.27" evidence="2"/>
<keyword evidence="19" id="KW-1185">Reference proteome</keyword>
<evidence type="ECO:0000256" key="1">
    <source>
        <dbReference type="ARBA" id="ARBA00000900"/>
    </source>
</evidence>
<feature type="region of interest" description="Disordered" evidence="16">
    <location>
        <begin position="573"/>
        <end position="635"/>
    </location>
</feature>
<evidence type="ECO:0000256" key="13">
    <source>
        <dbReference type="ARBA" id="ARBA00079040"/>
    </source>
</evidence>
<reference evidence="18 19" key="1">
    <citation type="submission" date="2024-05" db="EMBL/GenBank/DDBJ databases">
        <title>Genetic variation in Jamaican populations of the coffee berry borer (Hypothenemus hampei).</title>
        <authorList>
            <person name="Errbii M."/>
            <person name="Myrie A."/>
        </authorList>
    </citation>
    <scope>NUCLEOTIDE SEQUENCE [LARGE SCALE GENOMIC DNA]</scope>
    <source>
        <strain evidence="18">JA-Hopewell-2020-01-JO</strain>
        <tissue evidence="18">Whole body</tissue>
    </source>
</reference>
<evidence type="ECO:0000256" key="3">
    <source>
        <dbReference type="ARBA" id="ARBA00022679"/>
    </source>
</evidence>
<keyword evidence="3" id="KW-0808">Transferase</keyword>
<keyword evidence="6" id="KW-0833">Ubl conjugation pathway</keyword>
<dbReference type="GO" id="GO:0005634">
    <property type="term" value="C:nucleus"/>
    <property type="evidence" value="ECO:0007669"/>
    <property type="project" value="UniProtKB-ARBA"/>
</dbReference>
<proteinExistence type="predicted"/>
<evidence type="ECO:0000256" key="7">
    <source>
        <dbReference type="ARBA" id="ARBA00022833"/>
    </source>
</evidence>
<dbReference type="InterPro" id="IPR017907">
    <property type="entry name" value="Znf_RING_CS"/>
</dbReference>
<dbReference type="EMBL" id="JBDJPC010000002">
    <property type="protein sequence ID" value="KAL1512836.1"/>
    <property type="molecule type" value="Genomic_DNA"/>
</dbReference>
<accession>A0ABD1F631</accession>
<feature type="region of interest" description="Disordered" evidence="16">
    <location>
        <begin position="490"/>
        <end position="517"/>
    </location>
</feature>